<evidence type="ECO:0000313" key="23">
    <source>
        <dbReference type="Proteomes" id="UP000014760"/>
    </source>
</evidence>
<feature type="active site" description="Proton donor" evidence="15">
    <location>
        <position position="472"/>
    </location>
</feature>
<reference evidence="23" key="1">
    <citation type="submission" date="2012-12" db="EMBL/GenBank/DDBJ databases">
        <authorList>
            <person name="Hellsten U."/>
            <person name="Grimwood J."/>
            <person name="Chapman J.A."/>
            <person name="Shapiro H."/>
            <person name="Aerts A."/>
            <person name="Otillar R.P."/>
            <person name="Terry A.Y."/>
            <person name="Boore J.L."/>
            <person name="Simakov O."/>
            <person name="Marletaz F."/>
            <person name="Cho S.-J."/>
            <person name="Edsinger-Gonzales E."/>
            <person name="Havlak P."/>
            <person name="Kuo D.-H."/>
            <person name="Larsson T."/>
            <person name="Lv J."/>
            <person name="Arendt D."/>
            <person name="Savage R."/>
            <person name="Osoegawa K."/>
            <person name="de Jong P."/>
            <person name="Lindberg D.R."/>
            <person name="Seaver E.C."/>
            <person name="Weisblat D.A."/>
            <person name="Putnam N.H."/>
            <person name="Grigoriev I.V."/>
            <person name="Rokhsar D.S."/>
        </authorList>
    </citation>
    <scope>NUCLEOTIDE SEQUENCE</scope>
    <source>
        <strain evidence="23">I ESC-2004</strain>
    </source>
</reference>
<reference evidence="21 23" key="2">
    <citation type="journal article" date="2013" name="Nature">
        <title>Insights into bilaterian evolution from three spiralian genomes.</title>
        <authorList>
            <person name="Simakov O."/>
            <person name="Marletaz F."/>
            <person name="Cho S.J."/>
            <person name="Edsinger-Gonzales E."/>
            <person name="Havlak P."/>
            <person name="Hellsten U."/>
            <person name="Kuo D.H."/>
            <person name="Larsson T."/>
            <person name="Lv J."/>
            <person name="Arendt D."/>
            <person name="Savage R."/>
            <person name="Osoegawa K."/>
            <person name="de Jong P."/>
            <person name="Grimwood J."/>
            <person name="Chapman J.A."/>
            <person name="Shapiro H."/>
            <person name="Aerts A."/>
            <person name="Otillar R.P."/>
            <person name="Terry A.Y."/>
            <person name="Boore J.L."/>
            <person name="Grigoriev I.V."/>
            <person name="Lindberg D.R."/>
            <person name="Seaver E.C."/>
            <person name="Weisblat D.A."/>
            <person name="Putnam N.H."/>
            <person name="Rokhsar D.S."/>
        </authorList>
    </citation>
    <scope>NUCLEOTIDE SEQUENCE</scope>
    <source>
        <strain evidence="21 23">I ESC-2004</strain>
    </source>
</reference>
<feature type="disulfide bond" evidence="17">
    <location>
        <begin position="428"/>
        <end position="458"/>
    </location>
</feature>
<dbReference type="Pfam" id="PF01532">
    <property type="entry name" value="Glyco_hydro_47"/>
    <property type="match status" value="1"/>
</dbReference>
<dbReference type="GO" id="GO:0005783">
    <property type="term" value="C:endoplasmic reticulum"/>
    <property type="evidence" value="ECO:0007669"/>
    <property type="project" value="TreeGrafter"/>
</dbReference>
<dbReference type="FunCoup" id="R7VF66">
    <property type="interactions" value="1534"/>
</dbReference>
<dbReference type="InterPro" id="IPR001382">
    <property type="entry name" value="Glyco_hydro_47"/>
</dbReference>
<evidence type="ECO:0000256" key="20">
    <source>
        <dbReference type="SAM" id="Phobius"/>
    </source>
</evidence>
<feature type="active site" description="Proton donor" evidence="15">
    <location>
        <position position="232"/>
    </location>
</feature>
<dbReference type="AlphaFoldDB" id="R7VF66"/>
<dbReference type="EMBL" id="KB294622">
    <property type="protein sequence ID" value="ELU14315.1"/>
    <property type="molecule type" value="Genomic_DNA"/>
</dbReference>
<evidence type="ECO:0000256" key="9">
    <source>
        <dbReference type="ARBA" id="ARBA00023157"/>
    </source>
</evidence>
<feature type="transmembrane region" description="Helical" evidence="20">
    <location>
        <begin position="32"/>
        <end position="52"/>
    </location>
</feature>
<dbReference type="InterPro" id="IPR050749">
    <property type="entry name" value="Glycosyl_Hydrolase_47"/>
</dbReference>
<reference evidence="22" key="3">
    <citation type="submission" date="2015-06" db="UniProtKB">
        <authorList>
            <consortium name="EnsemblMetazoa"/>
        </authorList>
    </citation>
    <scope>IDENTIFICATION</scope>
</reference>
<keyword evidence="9 17" id="KW-1015">Disulfide bond</keyword>
<dbReference type="STRING" id="283909.R7VF66"/>
<evidence type="ECO:0000313" key="22">
    <source>
        <dbReference type="EnsemblMetazoa" id="CapteP228579"/>
    </source>
</evidence>
<dbReference type="FunFam" id="1.50.10.10:FF:000002">
    <property type="entry name" value="alpha-1,2-Mannosidase"/>
    <property type="match status" value="1"/>
</dbReference>
<keyword evidence="10 18" id="KW-0326">Glycosidase</keyword>
<dbReference type="EMBL" id="AMQN01004900">
    <property type="status" value="NOT_ANNOTATED_CDS"/>
    <property type="molecule type" value="Genomic_DNA"/>
</dbReference>
<feature type="active site" evidence="15">
    <location>
        <position position="497"/>
    </location>
</feature>
<keyword evidence="23" id="KW-1185">Reference proteome</keyword>
<comment type="function">
    <text evidence="13">Involved in the maturation of Asn-linked oligosaccharides. Progressively trim alpha-1,2-linked mannose residues from Man(9)GlcNAc(2) to produce Man(5)GlcNAc(2).</text>
</comment>
<comment type="catalytic activity">
    <reaction evidence="12">
        <text>N(4)-(alpha-D-Man-(1-&gt;2)-alpha-D-Man-(1-&gt;2)-alpha-D-Man-(1-&gt;3)-[alpha-D-Man-(1-&gt;2)-alpha-D-Man-(1-&gt;3)-[alpha-D-Man-(1-&gt;2)-alpha-D-Man-(1-&gt;6)]-alpha-D-Man-(1-&gt;6)]-beta-D-Man-(1-&gt;4)-beta-D-GlcNAc-(1-&gt;4)-beta-D-GlcNAc)-L-asparaginyl-[protein] (N-glucan mannose isomer 9A1,2,3B1,2,3) + 4 H2O = N(4)-(alpha-D-Man-(1-&gt;3)-[alpha-D-Man-(1-&gt;3)-[alpha-D-Man-(1-&gt;6)]-alpha-D-Man-(1-&gt;6)]-beta-D-Man-(1-&gt;4)-beta-D-GlcNAc-(1-&gt;4)-beta-D-GlcNAc)-L-asparaginyl-[protein] (N-glucan mannose isomer 5A1,2) + 4 beta-D-mannose</text>
        <dbReference type="Rhea" id="RHEA:56008"/>
        <dbReference type="Rhea" id="RHEA-COMP:14356"/>
        <dbReference type="Rhea" id="RHEA-COMP:14367"/>
        <dbReference type="ChEBI" id="CHEBI:15377"/>
        <dbReference type="ChEBI" id="CHEBI:28563"/>
        <dbReference type="ChEBI" id="CHEBI:59087"/>
        <dbReference type="ChEBI" id="CHEBI:139493"/>
        <dbReference type="EC" id="3.2.1.113"/>
    </reaction>
</comment>
<evidence type="ECO:0000256" key="11">
    <source>
        <dbReference type="ARBA" id="ARBA00047669"/>
    </source>
</evidence>
<evidence type="ECO:0000256" key="1">
    <source>
        <dbReference type="ARBA" id="ARBA00001913"/>
    </source>
</evidence>
<feature type="binding site" evidence="16">
    <location>
        <position position="583"/>
    </location>
    <ligand>
        <name>Ca(2+)</name>
        <dbReference type="ChEBI" id="CHEBI:29108"/>
    </ligand>
</feature>
<comment type="subcellular location">
    <subcellularLocation>
        <location evidence="14">Endomembrane system</location>
        <topology evidence="14">Single-pass type II membrane protein</topology>
    </subcellularLocation>
</comment>
<evidence type="ECO:0000256" key="10">
    <source>
        <dbReference type="ARBA" id="ARBA00023295"/>
    </source>
</evidence>
<evidence type="ECO:0000256" key="17">
    <source>
        <dbReference type="PIRSR" id="PIRSR601382-3"/>
    </source>
</evidence>
<evidence type="ECO:0000256" key="6">
    <source>
        <dbReference type="ARBA" id="ARBA00022837"/>
    </source>
</evidence>
<dbReference type="GO" id="GO:0004571">
    <property type="term" value="F:mannosyl-oligosaccharide 1,2-alpha-mannosidase activity"/>
    <property type="evidence" value="ECO:0007669"/>
    <property type="project" value="UniProtKB-EC"/>
</dbReference>
<accession>R7VF66</accession>
<dbReference type="InterPro" id="IPR012341">
    <property type="entry name" value="6hp_glycosidase-like_sf"/>
</dbReference>
<proteinExistence type="inferred from homology"/>
<dbReference type="Proteomes" id="UP000014760">
    <property type="component" value="Unassembled WGS sequence"/>
</dbReference>
<keyword evidence="6 16" id="KW-0106">Calcium</keyword>
<evidence type="ECO:0000256" key="14">
    <source>
        <dbReference type="ARBA" id="ARBA00060399"/>
    </source>
</evidence>
<evidence type="ECO:0000256" key="13">
    <source>
        <dbReference type="ARBA" id="ARBA00054774"/>
    </source>
</evidence>
<dbReference type="PRINTS" id="PR00747">
    <property type="entry name" value="GLYHDRLASE47"/>
</dbReference>
<evidence type="ECO:0000256" key="18">
    <source>
        <dbReference type="RuleBase" id="RU361193"/>
    </source>
</evidence>
<comment type="similarity">
    <text evidence="3 18">Belongs to the glycosyl hydrolase 47 family.</text>
</comment>
<organism evidence="21">
    <name type="scientific">Capitella teleta</name>
    <name type="common">Polychaete worm</name>
    <dbReference type="NCBI Taxonomy" id="283909"/>
    <lineage>
        <taxon>Eukaryota</taxon>
        <taxon>Metazoa</taxon>
        <taxon>Spiralia</taxon>
        <taxon>Lophotrochozoa</taxon>
        <taxon>Annelida</taxon>
        <taxon>Polychaeta</taxon>
        <taxon>Sedentaria</taxon>
        <taxon>Scolecida</taxon>
        <taxon>Capitellidae</taxon>
        <taxon>Capitella</taxon>
    </lineage>
</organism>
<evidence type="ECO:0000256" key="12">
    <source>
        <dbReference type="ARBA" id="ARBA00048605"/>
    </source>
</evidence>
<sequence>MASGVEVPTYQRYMNGVPVPQTRKMLRMREKYIVFLVFFTFVLVCFGGFFFLPDLRDRVPVDDASQIFIPQKDGVSGGKIFRHHPLEGEDVHREMDREKLIEDKKIEEEKKKAEEMKKALEVVNDHEAVAVAEPNDSEKDEENAKRREKVKEMMKFSWDQYATYAWGHNELKPISRKGHSASIFGNSALGATIVDGLDTLYIMGLMDEFKKGRDWVATALQFQGASDLSVFEANIRFVGGLLTCYAFTGDQIFKNKAVEIANKLLPAFNTPTGIPYAIVNMKTGSSHNYGWASGGQSILAEFGTLHLEFAYLSKITGDSVYLDKVTKIRNVLQQIDKPNGLYPNYLNPKTGRWGQQHTSIGALGDSFYEYLLKAWIQSGGVDTEARQMYDGAVQGLENKLLQTSRTGLKYFSDYKNGRLEHKMDHLACFSGGMLALGSAGSSDPGKYLQYGADITHTCHEAYDRTAAKLGPEAFRFDANTDAKSVRQNEKYYILRPETVESYFYLWRLTKDQKYRDWGWEAVQALENHCRTASGFSGIRDVYNANPAKDDVQQSFFLAETLKYLYLLFADDSVISLDEWVFNTEAHPLPIAGKHSSMISS</sequence>
<comment type="pathway">
    <text evidence="2">Protein modification; protein glycosylation.</text>
</comment>
<keyword evidence="20" id="KW-1133">Transmembrane helix</keyword>
<comment type="catalytic activity">
    <reaction evidence="11">
        <text>N(4)-(alpha-D-Man-(1-&gt;2)-alpha-D-Man-(1-&gt;2)-alpha-D-Man-(1-&gt;3)-[alpha-D-Man-(1-&gt;3)-[alpha-D-Man-(1-&gt;2)-alpha-D-Man-(1-&gt;6)]-alpha-D-Man-(1-&gt;6)]-beta-D-Man-(1-&gt;4)-beta-D-GlcNAc-(1-&gt;4)-beta-D-GlcNAc)-L-asparaginyl-[protein] (N-glucan mannose isomer 8A1,2,3B1,3) + 3 H2O = N(4)-(alpha-D-Man-(1-&gt;3)-[alpha-D-Man-(1-&gt;3)-[alpha-D-Man-(1-&gt;6)]-alpha-D-Man-(1-&gt;6)]-beta-D-Man-(1-&gt;4)-beta-D-GlcNAc-(1-&gt;4)-beta-D-GlcNAc)-L-asparaginyl-[protein] (N-glucan mannose isomer 5A1,2) + 3 beta-D-mannose</text>
        <dbReference type="Rhea" id="RHEA:56028"/>
        <dbReference type="Rhea" id="RHEA-COMP:14358"/>
        <dbReference type="Rhea" id="RHEA-COMP:14367"/>
        <dbReference type="ChEBI" id="CHEBI:15377"/>
        <dbReference type="ChEBI" id="CHEBI:28563"/>
        <dbReference type="ChEBI" id="CHEBI:59087"/>
        <dbReference type="ChEBI" id="CHEBI:60628"/>
        <dbReference type="EC" id="3.2.1.113"/>
    </reaction>
</comment>
<name>R7VF66_CAPTE</name>
<evidence type="ECO:0000256" key="15">
    <source>
        <dbReference type="PIRSR" id="PIRSR601382-1"/>
    </source>
</evidence>
<feature type="coiled-coil region" evidence="19">
    <location>
        <begin position="97"/>
        <end position="126"/>
    </location>
</feature>
<evidence type="ECO:0000256" key="7">
    <source>
        <dbReference type="ARBA" id="ARBA00022968"/>
    </source>
</evidence>
<evidence type="ECO:0000256" key="16">
    <source>
        <dbReference type="PIRSR" id="PIRSR601382-2"/>
    </source>
</evidence>
<gene>
    <name evidence="21" type="ORF">CAPTEDRAFT_228579</name>
</gene>
<protein>
    <recommendedName>
        <fullName evidence="18">alpha-1,2-Mannosidase</fullName>
        <ecNumber evidence="18">3.2.1.-</ecNumber>
    </recommendedName>
</protein>
<evidence type="ECO:0000313" key="21">
    <source>
        <dbReference type="EMBL" id="ELU14315.1"/>
    </source>
</evidence>
<dbReference type="GO" id="GO:0005975">
    <property type="term" value="P:carbohydrate metabolic process"/>
    <property type="evidence" value="ECO:0007669"/>
    <property type="project" value="InterPro"/>
</dbReference>
<evidence type="ECO:0000256" key="19">
    <source>
        <dbReference type="SAM" id="Coils"/>
    </source>
</evidence>
<dbReference type="GO" id="GO:0000139">
    <property type="term" value="C:Golgi membrane"/>
    <property type="evidence" value="ECO:0007669"/>
    <property type="project" value="TreeGrafter"/>
</dbReference>
<keyword evidence="4 20" id="KW-0812">Transmembrane</keyword>
<evidence type="ECO:0000256" key="2">
    <source>
        <dbReference type="ARBA" id="ARBA00004922"/>
    </source>
</evidence>
<keyword evidence="7" id="KW-0735">Signal-anchor</keyword>
<evidence type="ECO:0000256" key="8">
    <source>
        <dbReference type="ARBA" id="ARBA00023136"/>
    </source>
</evidence>
<keyword evidence="16" id="KW-0479">Metal-binding</keyword>
<dbReference type="InterPro" id="IPR036026">
    <property type="entry name" value="Seven-hairpin_glycosidases"/>
</dbReference>
<dbReference type="OMA" id="DTCVWAY"/>
<dbReference type="SUPFAM" id="SSF48225">
    <property type="entry name" value="Seven-hairpin glycosidases"/>
    <property type="match status" value="1"/>
</dbReference>
<dbReference type="PANTHER" id="PTHR11742:SF6">
    <property type="entry name" value="MANNOSYL-OLIGOSACCHARIDE ALPHA-1,2-MANNOSIDASE IA-RELATED"/>
    <property type="match status" value="1"/>
</dbReference>
<keyword evidence="19" id="KW-0175">Coiled coil</keyword>
<dbReference type="OrthoDB" id="8118055at2759"/>
<evidence type="ECO:0000256" key="3">
    <source>
        <dbReference type="ARBA" id="ARBA00007658"/>
    </source>
</evidence>
<dbReference type="GO" id="GO:0005509">
    <property type="term" value="F:calcium ion binding"/>
    <property type="evidence" value="ECO:0007669"/>
    <property type="project" value="InterPro"/>
</dbReference>
<dbReference type="Gene3D" id="1.50.10.10">
    <property type="match status" value="1"/>
</dbReference>
<comment type="cofactor">
    <cofactor evidence="1 16">
        <name>Ca(2+)</name>
        <dbReference type="ChEBI" id="CHEBI:29108"/>
    </cofactor>
</comment>
<dbReference type="PANTHER" id="PTHR11742">
    <property type="entry name" value="MANNOSYL-OLIGOSACCHARIDE ALPHA-1,2-MANNOSIDASE-RELATED"/>
    <property type="match status" value="1"/>
</dbReference>
<dbReference type="EC" id="3.2.1.-" evidence="18"/>
<feature type="active site" evidence="15">
    <location>
        <position position="365"/>
    </location>
</feature>
<keyword evidence="5 18" id="KW-0378">Hydrolase</keyword>
<keyword evidence="8 20" id="KW-0472">Membrane</keyword>
<evidence type="ECO:0000256" key="5">
    <source>
        <dbReference type="ARBA" id="ARBA00022801"/>
    </source>
</evidence>
<dbReference type="EnsemblMetazoa" id="CapteT228579">
    <property type="protein sequence ID" value="CapteP228579"/>
    <property type="gene ID" value="CapteG228579"/>
</dbReference>
<evidence type="ECO:0000256" key="4">
    <source>
        <dbReference type="ARBA" id="ARBA00022692"/>
    </source>
</evidence>
<dbReference type="HOGENOM" id="CLU_003818_3_2_1"/>